<comment type="caution">
    <text evidence="2">The sequence shown here is derived from an EMBL/GenBank/DDBJ whole genome shotgun (WGS) entry which is preliminary data.</text>
</comment>
<evidence type="ECO:0000313" key="3">
    <source>
        <dbReference type="Proteomes" id="UP000188602"/>
    </source>
</evidence>
<reference evidence="2 3" key="1">
    <citation type="submission" date="2016-10" db="EMBL/GenBank/DDBJ databases">
        <title>Rodentibacter gen. nov. and new species.</title>
        <authorList>
            <person name="Christensen H."/>
        </authorList>
    </citation>
    <scope>NUCLEOTIDE SEQUENCE [LARGE SCALE GENOMIC DNA]</scope>
    <source>
        <strain evidence="2 3">Ac151</strain>
    </source>
</reference>
<protein>
    <submittedName>
        <fullName evidence="2">Uncharacterized protein</fullName>
    </submittedName>
</protein>
<sequence>MFRFFIGILGILFLGLLISFGMGSLNIFVFAVFIPYFVIFVFAYYFLYFIIHFFYKKPFSSEFKFFLLIPTALSFWGYYELNSFYEEKTRVIELNKEKLFLRKALENLPSNIEISDRFIISTQDRFDNQGNPITFKWGELNLTSLDADGLYKVKVSSLNQPKELPKGMLCSSDIIFERKDESKQDVDDNTYRYENYRFDSCKIKNWILELNNQKIQLENFILHSNDKEYIWYKYNNIAGEIKKAANKLNLTHYWVAVLDGYARLDNEWIVDGIALLLNEEAQVISLLGTIQHSSGLNNIQIQGCLIKPSQFVALLSNPNNGRTAVDLEGVNTTCPSTIEPSFAYFNKPLNSETSFYNRVGDIQEQAKTLLSPFLFPDPDIRIAWKEELPRLYTIYSNNQIPFFWNNLKMKRLEFSNSSAYVELANDSLLKLETFYCAGIAYFKHNLYPIDNSLKKKNFTLIGCNINNGKMKLNNQDINLYSGKVSYFFPKSLSVENNEFFHHQEEDGKLVSDYIKIELEEELLIMKVEDSFYYLKKAILDNKGNVIALSGRLENENKNKEETFSLENGRYNDNGVGFKLFNFSKNEVDMTLSSYLSCKDFMTSQKNSYCDGAIQRHTYELIH</sequence>
<keyword evidence="3" id="KW-1185">Reference proteome</keyword>
<keyword evidence="1" id="KW-0472">Membrane</keyword>
<dbReference type="RefSeq" id="WP_077423240.1">
    <property type="nucleotide sequence ID" value="NZ_MLHQ01000009.1"/>
</dbReference>
<organism evidence="2 3">
    <name type="scientific">Rodentibacter myodis</name>
    <dbReference type="NCBI Taxonomy" id="1907939"/>
    <lineage>
        <taxon>Bacteria</taxon>
        <taxon>Pseudomonadati</taxon>
        <taxon>Pseudomonadota</taxon>
        <taxon>Gammaproteobacteria</taxon>
        <taxon>Pasteurellales</taxon>
        <taxon>Pasteurellaceae</taxon>
        <taxon>Rodentibacter</taxon>
    </lineage>
</organism>
<feature type="transmembrane region" description="Helical" evidence="1">
    <location>
        <begin position="29"/>
        <end position="51"/>
    </location>
</feature>
<dbReference type="AlphaFoldDB" id="A0A1V3JS99"/>
<evidence type="ECO:0000256" key="1">
    <source>
        <dbReference type="SAM" id="Phobius"/>
    </source>
</evidence>
<accession>A0A1V3JS99</accession>
<evidence type="ECO:0000313" key="2">
    <source>
        <dbReference type="EMBL" id="OOF59517.1"/>
    </source>
</evidence>
<dbReference type="Proteomes" id="UP000188602">
    <property type="component" value="Unassembled WGS sequence"/>
</dbReference>
<dbReference type="OrthoDB" id="5685424at2"/>
<proteinExistence type="predicted"/>
<keyword evidence="1" id="KW-1133">Transmembrane helix</keyword>
<dbReference type="EMBL" id="MLHQ01000009">
    <property type="protein sequence ID" value="OOF59517.1"/>
    <property type="molecule type" value="Genomic_DNA"/>
</dbReference>
<keyword evidence="1" id="KW-0812">Transmembrane</keyword>
<name>A0A1V3JS99_9PAST</name>
<gene>
    <name evidence="2" type="ORF">BKL49_03460</name>
</gene>